<proteinExistence type="predicted"/>
<evidence type="ECO:0000313" key="3">
    <source>
        <dbReference type="EMBL" id="VFU64248.1"/>
    </source>
</evidence>
<dbReference type="InterPro" id="IPR044662">
    <property type="entry name" value="HS1/DABB1-like"/>
</dbReference>
<dbReference type="PANTHER" id="PTHR33178">
    <property type="match status" value="1"/>
</dbReference>
<dbReference type="Gene3D" id="3.30.70.100">
    <property type="match status" value="1"/>
</dbReference>
<dbReference type="EMBL" id="CAADRP010002262">
    <property type="protein sequence ID" value="VFU64248.1"/>
    <property type="molecule type" value="Genomic_DNA"/>
</dbReference>
<evidence type="ECO:0000259" key="2">
    <source>
        <dbReference type="PROSITE" id="PS51502"/>
    </source>
</evidence>
<dbReference type="InterPro" id="IPR013097">
    <property type="entry name" value="Dabb"/>
</dbReference>
<dbReference type="PANTHER" id="PTHR33178:SF10">
    <property type="entry name" value="STRESS-RESPONSE A_B BARREL DOMAIN-CONTAINING PROTEIN"/>
    <property type="match status" value="1"/>
</dbReference>
<gene>
    <name evidence="3" type="ORF">SVIM_LOCUS492653</name>
</gene>
<dbReference type="AlphaFoldDB" id="A0A6N2NBD6"/>
<dbReference type="InterPro" id="IPR011008">
    <property type="entry name" value="Dimeric_a/b-barrel"/>
</dbReference>
<dbReference type="GO" id="GO:0009865">
    <property type="term" value="P:pollen tube adhesion"/>
    <property type="evidence" value="ECO:0007669"/>
    <property type="project" value="TreeGrafter"/>
</dbReference>
<sequence>MVCNKRRPMLSLQMVTDMDQVNFTAKHIVLAKFNEGVEEGEIERLIRDYADLSNHIEQIQGKDVSIENLHQGFTHVFETTFQTLEDRSVYVDHPAHVQFRTAFLHIAEIVAIDYVPRPEQ</sequence>
<dbReference type="SUPFAM" id="SSF54909">
    <property type="entry name" value="Dimeric alpha+beta barrel"/>
    <property type="match status" value="1"/>
</dbReference>
<reference evidence="3" key="1">
    <citation type="submission" date="2019-03" db="EMBL/GenBank/DDBJ databases">
        <authorList>
            <person name="Mank J."/>
            <person name="Almeida P."/>
        </authorList>
    </citation>
    <scope>NUCLEOTIDE SEQUENCE</scope>
    <source>
        <strain evidence="3">78183</strain>
    </source>
</reference>
<dbReference type="Pfam" id="PF07876">
    <property type="entry name" value="Dabb"/>
    <property type="match status" value="1"/>
</dbReference>
<feature type="domain" description="Stress-response A/B barrel" evidence="2">
    <location>
        <begin position="25"/>
        <end position="114"/>
    </location>
</feature>
<name>A0A6N2NBD6_SALVM</name>
<dbReference type="PROSITE" id="PS51502">
    <property type="entry name" value="S_R_A_B_BARREL"/>
    <property type="match status" value="1"/>
</dbReference>
<evidence type="ECO:0000256" key="1">
    <source>
        <dbReference type="ARBA" id="ARBA00011738"/>
    </source>
</evidence>
<comment type="subunit">
    <text evidence="1">Homodimer.</text>
</comment>
<organism evidence="3">
    <name type="scientific">Salix viminalis</name>
    <name type="common">Common osier</name>
    <name type="synonym">Basket willow</name>
    <dbReference type="NCBI Taxonomy" id="40686"/>
    <lineage>
        <taxon>Eukaryota</taxon>
        <taxon>Viridiplantae</taxon>
        <taxon>Streptophyta</taxon>
        <taxon>Embryophyta</taxon>
        <taxon>Tracheophyta</taxon>
        <taxon>Spermatophyta</taxon>
        <taxon>Magnoliopsida</taxon>
        <taxon>eudicotyledons</taxon>
        <taxon>Gunneridae</taxon>
        <taxon>Pentapetalae</taxon>
        <taxon>rosids</taxon>
        <taxon>fabids</taxon>
        <taxon>Malpighiales</taxon>
        <taxon>Salicaceae</taxon>
        <taxon>Saliceae</taxon>
        <taxon>Salix</taxon>
    </lineage>
</organism>
<accession>A0A6N2NBD6</accession>
<dbReference type="SMART" id="SM00886">
    <property type="entry name" value="Dabb"/>
    <property type="match status" value="1"/>
</dbReference>
<protein>
    <recommendedName>
        <fullName evidence="2">Stress-response A/B barrel domain-containing protein</fullName>
    </recommendedName>
</protein>